<evidence type="ECO:0000313" key="1">
    <source>
        <dbReference type="EMBL" id="KXX66464.1"/>
    </source>
</evidence>
<dbReference type="RefSeq" id="WP_062271429.1">
    <property type="nucleotide sequence ID" value="NZ_LSYU01000001.1"/>
</dbReference>
<dbReference type="Proteomes" id="UP000075766">
    <property type="component" value="Unassembled WGS sequence"/>
</dbReference>
<organism evidence="1 2">
    <name type="scientific">Marichromatium gracile</name>
    <name type="common">Chromatium gracile</name>
    <dbReference type="NCBI Taxonomy" id="1048"/>
    <lineage>
        <taxon>Bacteria</taxon>
        <taxon>Pseudomonadati</taxon>
        <taxon>Pseudomonadota</taxon>
        <taxon>Gammaproteobacteria</taxon>
        <taxon>Chromatiales</taxon>
        <taxon>Chromatiaceae</taxon>
        <taxon>Marichromatium</taxon>
    </lineage>
</organism>
<proteinExistence type="predicted"/>
<reference evidence="1 2" key="1">
    <citation type="submission" date="2016-02" db="EMBL/GenBank/DDBJ databases">
        <title>Genome sequence of Marichromatium gracile YL-28, a purple sulfur bacterium.</title>
        <authorList>
            <person name="Zhao C."/>
            <person name="Hong X."/>
            <person name="Chen S."/>
            <person name="Yang S."/>
        </authorList>
    </citation>
    <scope>NUCLEOTIDE SEQUENCE [LARGE SCALE GENOMIC DNA]</scope>
    <source>
        <strain evidence="1 2">YL28</strain>
    </source>
</reference>
<name>A0ABR5VLQ2_MARGR</name>
<evidence type="ECO:0000313" key="2">
    <source>
        <dbReference type="Proteomes" id="UP000075766"/>
    </source>
</evidence>
<accession>A0ABR5VLQ2</accession>
<dbReference type="EMBL" id="LSYU01000001">
    <property type="protein sequence ID" value="KXX66464.1"/>
    <property type="molecule type" value="Genomic_DNA"/>
</dbReference>
<comment type="caution">
    <text evidence="1">The sequence shown here is derived from an EMBL/GenBank/DDBJ whole genome shotgun (WGS) entry which is preliminary data.</text>
</comment>
<keyword evidence="2" id="KW-1185">Reference proteome</keyword>
<gene>
    <name evidence="1" type="ORF">AY586_00665</name>
</gene>
<sequence>MRSIGTLAFPSPEPLAAPPCLAAHCTATVVSARAGTDETGRTLLVAVDVEGVTPERDTDRDDIRALGIGALEDLTGDAP</sequence>
<protein>
    <submittedName>
        <fullName evidence="1">Uncharacterized protein</fullName>
    </submittedName>
</protein>